<keyword evidence="4" id="KW-1185">Reference proteome</keyword>
<dbReference type="Proteomes" id="UP001155901">
    <property type="component" value="Unassembled WGS sequence"/>
</dbReference>
<evidence type="ECO:0000313" key="2">
    <source>
        <dbReference type="EMBL" id="MCP2007423.1"/>
    </source>
</evidence>
<name>A0AA41H7X0_9BURK</name>
<dbReference type="EMBL" id="JAHTGR010000013">
    <property type="protein sequence ID" value="MBV6323737.1"/>
    <property type="molecule type" value="Genomic_DNA"/>
</dbReference>
<dbReference type="RefSeq" id="WP_217944559.1">
    <property type="nucleotide sequence ID" value="NZ_JAHTGR010000013.1"/>
</dbReference>
<proteinExistence type="predicted"/>
<dbReference type="Proteomes" id="UP001162889">
    <property type="component" value="Unassembled WGS sequence"/>
</dbReference>
<organism evidence="1 3">
    <name type="scientific">Duganella violaceipulchra</name>
    <dbReference type="NCBI Taxonomy" id="2849652"/>
    <lineage>
        <taxon>Bacteria</taxon>
        <taxon>Pseudomonadati</taxon>
        <taxon>Pseudomonadota</taxon>
        <taxon>Betaproteobacteria</taxon>
        <taxon>Burkholderiales</taxon>
        <taxon>Oxalobacteraceae</taxon>
        <taxon>Telluria group</taxon>
        <taxon>Duganella</taxon>
    </lineage>
</organism>
<reference evidence="2" key="2">
    <citation type="submission" date="2022-03" db="EMBL/GenBank/DDBJ databases">
        <title>Genome Encyclopedia of Bacteria and Archaea VI: Functional Genomics of Type Strains.</title>
        <authorList>
            <person name="Whitman W."/>
        </authorList>
    </citation>
    <scope>NUCLEOTIDE SEQUENCE</scope>
    <source>
        <strain evidence="2">HSC-15S17</strain>
    </source>
</reference>
<evidence type="ECO:0000313" key="1">
    <source>
        <dbReference type="EMBL" id="MBV6323737.1"/>
    </source>
</evidence>
<protein>
    <submittedName>
        <fullName evidence="1">Uncharacterized protein</fullName>
    </submittedName>
</protein>
<sequence>MSGRIWNIRSSIVFVRMSGDELVAALPDGRQVCHTGADELANMLLAEGVAAEDVRMPDWHEGGIALSTVQKLAIWSRMRAAGQR</sequence>
<dbReference type="AlphaFoldDB" id="A0AA41H7X0"/>
<evidence type="ECO:0000313" key="3">
    <source>
        <dbReference type="Proteomes" id="UP001155901"/>
    </source>
</evidence>
<gene>
    <name evidence="1" type="ORF">KVP70_22630</name>
    <name evidence="2" type="ORF">L1274_001116</name>
</gene>
<reference evidence="1" key="1">
    <citation type="submission" date="2021-07" db="EMBL/GenBank/DDBJ databases">
        <title>Characterization of violacein-producing bacteria and related species.</title>
        <authorList>
            <person name="Wilson H.S."/>
            <person name="De Leon M.E."/>
        </authorList>
    </citation>
    <scope>NUCLEOTIDE SEQUENCE</scope>
    <source>
        <strain evidence="1">HSC-15S17</strain>
    </source>
</reference>
<accession>A0AA41H7X0</accession>
<evidence type="ECO:0000313" key="4">
    <source>
        <dbReference type="Proteomes" id="UP001162889"/>
    </source>
</evidence>
<comment type="caution">
    <text evidence="1">The sequence shown here is derived from an EMBL/GenBank/DDBJ whole genome shotgun (WGS) entry which is preliminary data.</text>
</comment>
<dbReference type="EMBL" id="JALJZU010000002">
    <property type="protein sequence ID" value="MCP2007423.1"/>
    <property type="molecule type" value="Genomic_DNA"/>
</dbReference>